<dbReference type="SMART" id="SM00289">
    <property type="entry name" value="WR1"/>
    <property type="match status" value="2"/>
</dbReference>
<dbReference type="Proteomes" id="UP000887565">
    <property type="component" value="Unplaced"/>
</dbReference>
<dbReference type="PANTHER" id="PTHR46339">
    <property type="entry name" value="PROTEIN CBG15282-RELATED"/>
    <property type="match status" value="1"/>
</dbReference>
<dbReference type="PRINTS" id="PR00759">
    <property type="entry name" value="BASICPTASE"/>
</dbReference>
<name>A0A915K2D1_ROMCU</name>
<dbReference type="Pfam" id="PF00014">
    <property type="entry name" value="Kunitz_BPTI"/>
    <property type="match status" value="3"/>
</dbReference>
<feature type="domain" description="BPTI/Kunitz inhibitor" evidence="1">
    <location>
        <begin position="38"/>
        <end position="88"/>
    </location>
</feature>
<dbReference type="SMART" id="SM00131">
    <property type="entry name" value="KU"/>
    <property type="match status" value="3"/>
</dbReference>
<dbReference type="InterPro" id="IPR006150">
    <property type="entry name" value="Cys_repeat_1"/>
</dbReference>
<dbReference type="Gene3D" id="4.10.410.10">
    <property type="entry name" value="Pancreatic trypsin inhibitor Kunitz domain"/>
    <property type="match status" value="3"/>
</dbReference>
<proteinExistence type="predicted"/>
<dbReference type="PANTHER" id="PTHR46339:SF2">
    <property type="entry name" value="BPTI_KUNITZ INHIBITOR DOMAIN-CONTAINING PROTEIN"/>
    <property type="match status" value="1"/>
</dbReference>
<feature type="domain" description="BPTI/Kunitz inhibitor" evidence="1">
    <location>
        <begin position="211"/>
        <end position="261"/>
    </location>
</feature>
<keyword evidence="2" id="KW-1185">Reference proteome</keyword>
<dbReference type="InterPro" id="IPR053014">
    <property type="entry name" value="Cuticle_assoc_divergent"/>
</dbReference>
<dbReference type="SUPFAM" id="SSF57362">
    <property type="entry name" value="BPTI-like"/>
    <property type="match status" value="3"/>
</dbReference>
<reference evidence="3" key="1">
    <citation type="submission" date="2022-11" db="UniProtKB">
        <authorList>
            <consortium name="WormBaseParasite"/>
        </authorList>
    </citation>
    <scope>IDENTIFICATION</scope>
</reference>
<dbReference type="Pfam" id="PF14625">
    <property type="entry name" value="Lustrin_cystein"/>
    <property type="match status" value="2"/>
</dbReference>
<accession>A0A915K2D1</accession>
<dbReference type="GO" id="GO:0004867">
    <property type="term" value="F:serine-type endopeptidase inhibitor activity"/>
    <property type="evidence" value="ECO:0007669"/>
    <property type="project" value="InterPro"/>
</dbReference>
<dbReference type="PROSITE" id="PS00280">
    <property type="entry name" value="BPTI_KUNITZ_1"/>
    <property type="match status" value="1"/>
</dbReference>
<evidence type="ECO:0000259" key="1">
    <source>
        <dbReference type="PROSITE" id="PS50279"/>
    </source>
</evidence>
<dbReference type="InterPro" id="IPR002223">
    <property type="entry name" value="Kunitz_BPTI"/>
</dbReference>
<dbReference type="InterPro" id="IPR028150">
    <property type="entry name" value="Lustrin_cystein"/>
</dbReference>
<dbReference type="AlphaFoldDB" id="A0A915K2D1"/>
<organism evidence="2 3">
    <name type="scientific">Romanomermis culicivorax</name>
    <name type="common">Nematode worm</name>
    <dbReference type="NCBI Taxonomy" id="13658"/>
    <lineage>
        <taxon>Eukaryota</taxon>
        <taxon>Metazoa</taxon>
        <taxon>Ecdysozoa</taxon>
        <taxon>Nematoda</taxon>
        <taxon>Enoplea</taxon>
        <taxon>Dorylaimia</taxon>
        <taxon>Mermithida</taxon>
        <taxon>Mermithoidea</taxon>
        <taxon>Mermithidae</taxon>
        <taxon>Romanomermis</taxon>
    </lineage>
</organism>
<evidence type="ECO:0000313" key="2">
    <source>
        <dbReference type="Proteomes" id="UP000887565"/>
    </source>
</evidence>
<dbReference type="WBParaSite" id="nRc.2.0.1.t32475-RA">
    <property type="protein sequence ID" value="nRc.2.0.1.t32475-RA"/>
    <property type="gene ID" value="nRc.2.0.1.g32475"/>
</dbReference>
<dbReference type="OMA" id="RYFYNHH"/>
<dbReference type="PROSITE" id="PS50279">
    <property type="entry name" value="BPTI_KUNITZ_2"/>
    <property type="match status" value="3"/>
</dbReference>
<sequence length="307" mass="34443">MKGSANLENLKVVNTDITQSDLLFIFVEFLVFSAVELCTLPHVIGTGSYRIPRWYFNDQTNKCELFYYSGCCGNANNFPSYDSCRRLCELDPCNQPTDCGFGSSKINRFGYNKTSKICQPFGYNGNGGNKNNFVSMKECKKTCNTKISLTEEVVNPCIRGRPTRLSRTGEIRCGRYEASYGYCPINYYCHVGSGSASTVCCPRPKDLAQKCDQPLITGQGAESLTRWHYNQSINKCKAFQYKGYRGNENNFLSESTCNRDCQVKNICFPEDDSSTTLKQTCSQHEQCPNGYFCLFGSGSRTTACCPK</sequence>
<protein>
    <submittedName>
        <fullName evidence="3">BPTI/Kunitz inhibitor domain-containing protein</fullName>
    </submittedName>
</protein>
<dbReference type="CDD" id="cd00109">
    <property type="entry name" value="Kunitz-type"/>
    <property type="match status" value="1"/>
</dbReference>
<dbReference type="InterPro" id="IPR020901">
    <property type="entry name" value="Prtase_inh_Kunz-CS"/>
</dbReference>
<feature type="domain" description="BPTI/Kunitz inhibitor" evidence="1">
    <location>
        <begin position="93"/>
        <end position="143"/>
    </location>
</feature>
<evidence type="ECO:0000313" key="3">
    <source>
        <dbReference type="WBParaSite" id="nRc.2.0.1.t32475-RA"/>
    </source>
</evidence>
<dbReference type="InterPro" id="IPR036880">
    <property type="entry name" value="Kunitz_BPTI_sf"/>
</dbReference>
<dbReference type="CDD" id="cd22593">
    <property type="entry name" value="Kunitz_conkunitzin"/>
    <property type="match status" value="1"/>
</dbReference>